<dbReference type="AlphaFoldDB" id="A0A4R8R988"/>
<dbReference type="EMBL" id="PECC01000027">
    <property type="protein sequence ID" value="TDZ51019.1"/>
    <property type="molecule type" value="Genomic_DNA"/>
</dbReference>
<sequence length="168" mass="18903">MVPARHDHRHAEEMVEQQRQDATVHGAVTAQIEPREVTVGLDAVRTGLVDEPRRQQQMPVGGLVGDPVGRADTLRRLERIHQLNKLLRDVGRLIPARIFHIGGHREILQPPHGGQEAPEPRPHRGRRVLRESPATDFTDRPIHLFMQCGESVPVGGHDLESMSRRTIV</sequence>
<comment type="caution">
    <text evidence="2">The sequence shown here is derived from an EMBL/GenBank/DDBJ whole genome shotgun (WGS) entry which is preliminary data.</text>
</comment>
<keyword evidence="3" id="KW-1185">Reference proteome</keyword>
<accession>A0A4R8R988</accession>
<evidence type="ECO:0000313" key="3">
    <source>
        <dbReference type="Proteomes" id="UP000295165"/>
    </source>
</evidence>
<evidence type="ECO:0000256" key="1">
    <source>
        <dbReference type="SAM" id="MobiDB-lite"/>
    </source>
</evidence>
<reference evidence="2 3" key="1">
    <citation type="journal article" date="2019" name="Sci. Rep.">
        <title>Extended insight into the Mycobacterium chelonae-abscessus complex through whole genome sequencing of Mycobacterium salmoniphilum outbreak and Mycobacterium salmoniphilum-like strains.</title>
        <authorList>
            <person name="Behra P.R.K."/>
            <person name="Das S."/>
            <person name="Pettersson B.M.F."/>
            <person name="Shirreff L."/>
            <person name="DuCote T."/>
            <person name="Jacobsson K.G."/>
            <person name="Ennis D.G."/>
            <person name="Kirsebom L.A."/>
        </authorList>
    </citation>
    <scope>NUCLEOTIDE SEQUENCE [LARGE SCALE GENOMIC DNA]</scope>
    <source>
        <strain evidence="2 3">CCUG 63697</strain>
    </source>
</reference>
<protein>
    <submittedName>
        <fullName evidence="2">Uncharacterized protein</fullName>
    </submittedName>
</protein>
<feature type="region of interest" description="Disordered" evidence="1">
    <location>
        <begin position="106"/>
        <end position="133"/>
    </location>
</feature>
<gene>
    <name evidence="2" type="ORF">CCUG63697_02534</name>
</gene>
<dbReference type="Proteomes" id="UP000295165">
    <property type="component" value="Unassembled WGS sequence"/>
</dbReference>
<organism evidence="2 3">
    <name type="scientific">Mycobacteroides franklinii</name>
    <dbReference type="NCBI Taxonomy" id="948102"/>
    <lineage>
        <taxon>Bacteria</taxon>
        <taxon>Bacillati</taxon>
        <taxon>Actinomycetota</taxon>
        <taxon>Actinomycetes</taxon>
        <taxon>Mycobacteriales</taxon>
        <taxon>Mycobacteriaceae</taxon>
        <taxon>Mycobacteroides</taxon>
    </lineage>
</organism>
<name>A0A4R8R988_9MYCO</name>
<evidence type="ECO:0000313" key="2">
    <source>
        <dbReference type="EMBL" id="TDZ51019.1"/>
    </source>
</evidence>
<proteinExistence type="predicted"/>